<feature type="chain" id="PRO_5012804885" evidence="4">
    <location>
        <begin position="20"/>
        <end position="154"/>
    </location>
</feature>
<dbReference type="OrthoDB" id="6225685at2"/>
<accession>A0A226HBN8</accession>
<keyword evidence="2" id="KW-0964">Secreted</keyword>
<evidence type="ECO:0000313" key="5">
    <source>
        <dbReference type="EMBL" id="OXA91693.1"/>
    </source>
</evidence>
<dbReference type="Pfam" id="PF03534">
    <property type="entry name" value="SpvB"/>
    <property type="match status" value="1"/>
</dbReference>
<evidence type="ECO:0000256" key="1">
    <source>
        <dbReference type="ARBA" id="ARBA00004613"/>
    </source>
</evidence>
<protein>
    <submittedName>
        <fullName evidence="5">Uncharacterized protein</fullName>
    </submittedName>
</protein>
<organism evidence="5 6">
    <name type="scientific">Flavobacterium hercynium</name>
    <dbReference type="NCBI Taxonomy" id="387094"/>
    <lineage>
        <taxon>Bacteria</taxon>
        <taxon>Pseudomonadati</taxon>
        <taxon>Bacteroidota</taxon>
        <taxon>Flavobacteriia</taxon>
        <taxon>Flavobacteriales</taxon>
        <taxon>Flavobacteriaceae</taxon>
        <taxon>Flavobacterium</taxon>
    </lineage>
</organism>
<gene>
    <name evidence="5" type="ORF">B0A66_11170</name>
</gene>
<dbReference type="GO" id="GO:0005737">
    <property type="term" value="C:cytoplasm"/>
    <property type="evidence" value="ECO:0007669"/>
    <property type="project" value="InterPro"/>
</dbReference>
<dbReference type="EMBL" id="MUGW01000021">
    <property type="protein sequence ID" value="OXA91693.1"/>
    <property type="molecule type" value="Genomic_DNA"/>
</dbReference>
<dbReference type="InterPro" id="IPR003284">
    <property type="entry name" value="Sal_SpvB"/>
</dbReference>
<dbReference type="GO" id="GO:0005576">
    <property type="term" value="C:extracellular region"/>
    <property type="evidence" value="ECO:0007669"/>
    <property type="project" value="UniProtKB-SubCell"/>
</dbReference>
<proteinExistence type="predicted"/>
<name>A0A226HBN8_9FLAO</name>
<comment type="caution">
    <text evidence="5">The sequence shown here is derived from an EMBL/GenBank/DDBJ whole genome shotgun (WGS) entry which is preliminary data.</text>
</comment>
<comment type="subcellular location">
    <subcellularLocation>
        <location evidence="1">Secreted</location>
    </subcellularLocation>
</comment>
<dbReference type="AlphaFoldDB" id="A0A226HBN8"/>
<evidence type="ECO:0000256" key="4">
    <source>
        <dbReference type="SAM" id="SignalP"/>
    </source>
</evidence>
<feature type="signal peptide" evidence="4">
    <location>
        <begin position="1"/>
        <end position="19"/>
    </location>
</feature>
<reference evidence="5 6" key="1">
    <citation type="submission" date="2016-11" db="EMBL/GenBank/DDBJ databases">
        <title>Whole genomes of Flavobacteriaceae.</title>
        <authorList>
            <person name="Stine C."/>
            <person name="Li C."/>
            <person name="Tadesse D."/>
        </authorList>
    </citation>
    <scope>NUCLEOTIDE SEQUENCE [LARGE SCALE GENOMIC DNA]</scope>
    <source>
        <strain evidence="5 6">DSM 18292</strain>
    </source>
</reference>
<keyword evidence="4" id="KW-0732">Signal</keyword>
<dbReference type="Proteomes" id="UP000198345">
    <property type="component" value="Unassembled WGS sequence"/>
</dbReference>
<keyword evidence="3" id="KW-0843">Virulence</keyword>
<keyword evidence="6" id="KW-1185">Reference proteome</keyword>
<evidence type="ECO:0000256" key="3">
    <source>
        <dbReference type="ARBA" id="ARBA00023026"/>
    </source>
</evidence>
<sequence length="154" mass="16038">MKKLYFTTTLLFLNLLLTAQTTPAGSSTEVGATEGALSVSLSGASNYMLPIAVPSGIDGVAPQIALAYNSNSGITGTAAPGWNISGVSSITRIAATKFHDGVIDAVDFNTLDRFALDGQRLIVKNGTDIYGGNGTVYETEFHSNVKITSYGTNP</sequence>
<evidence type="ECO:0000256" key="2">
    <source>
        <dbReference type="ARBA" id="ARBA00022525"/>
    </source>
</evidence>
<evidence type="ECO:0000313" key="6">
    <source>
        <dbReference type="Proteomes" id="UP000198345"/>
    </source>
</evidence>
<dbReference type="RefSeq" id="WP_089049917.1">
    <property type="nucleotide sequence ID" value="NZ_FXTV01000010.1"/>
</dbReference>